<dbReference type="GO" id="GO:0032259">
    <property type="term" value="P:methylation"/>
    <property type="evidence" value="ECO:0007669"/>
    <property type="project" value="UniProtKB-KW"/>
</dbReference>
<evidence type="ECO:0000259" key="1">
    <source>
        <dbReference type="Pfam" id="PF08241"/>
    </source>
</evidence>
<dbReference type="SUPFAM" id="SSF53335">
    <property type="entry name" value="S-adenosyl-L-methionine-dependent methyltransferases"/>
    <property type="match status" value="1"/>
</dbReference>
<evidence type="ECO:0000313" key="3">
    <source>
        <dbReference type="Proteomes" id="UP001597337"/>
    </source>
</evidence>
<evidence type="ECO:0000313" key="2">
    <source>
        <dbReference type="EMBL" id="MFD2113975.1"/>
    </source>
</evidence>
<accession>A0ABW4YE84</accession>
<keyword evidence="3" id="KW-1185">Reference proteome</keyword>
<organism evidence="2 3">
    <name type="scientific">Thiorhodococcus fuscus</name>
    <dbReference type="NCBI Taxonomy" id="527200"/>
    <lineage>
        <taxon>Bacteria</taxon>
        <taxon>Pseudomonadati</taxon>
        <taxon>Pseudomonadota</taxon>
        <taxon>Gammaproteobacteria</taxon>
        <taxon>Chromatiales</taxon>
        <taxon>Chromatiaceae</taxon>
        <taxon>Thiorhodococcus</taxon>
    </lineage>
</organism>
<name>A0ABW4YE84_9GAMM</name>
<dbReference type="InterPro" id="IPR013216">
    <property type="entry name" value="Methyltransf_11"/>
</dbReference>
<dbReference type="EMBL" id="JBHUHX010000061">
    <property type="protein sequence ID" value="MFD2113975.1"/>
    <property type="molecule type" value="Genomic_DNA"/>
</dbReference>
<protein>
    <submittedName>
        <fullName evidence="2">Methyltransferase domain-containing protein</fullName>
    </submittedName>
</protein>
<comment type="caution">
    <text evidence="2">The sequence shown here is derived from an EMBL/GenBank/DDBJ whole genome shotgun (WGS) entry which is preliminary data.</text>
</comment>
<dbReference type="Proteomes" id="UP001597337">
    <property type="component" value="Unassembled WGS sequence"/>
</dbReference>
<sequence length="257" mass="29568">MFIKKNLLSNKARMKKIIVEHDINFFDFGCSKGQGTNWTKKAVKLNGIGFDLDQKKLNQAAKNGIICTDLNILDIPTEKYVQYVTIFHMLEHLNSRSEAYAIIDKAIQVTKNSVIIKQPFYDADFLLFERGFKTFYSHWTGHRNQMVTTDFYYYLMEVRAQNKIVDFAIGYKKPITSSNDEIIHSLSSKIDSLHYRAEQHPPKDNDVNFDFPLYYEIQVAIDVGGEGYGPIWEILAPTRVIMDTAESVKGHGVLRPV</sequence>
<dbReference type="Pfam" id="PF08241">
    <property type="entry name" value="Methyltransf_11"/>
    <property type="match status" value="1"/>
</dbReference>
<dbReference type="InterPro" id="IPR029063">
    <property type="entry name" value="SAM-dependent_MTases_sf"/>
</dbReference>
<keyword evidence="2" id="KW-0808">Transferase</keyword>
<feature type="domain" description="Methyltransferase type 11" evidence="1">
    <location>
        <begin position="27"/>
        <end position="103"/>
    </location>
</feature>
<gene>
    <name evidence="2" type="ORF">ACFSJC_19170</name>
</gene>
<proteinExistence type="predicted"/>
<reference evidence="3" key="1">
    <citation type="journal article" date="2019" name="Int. J. Syst. Evol. Microbiol.">
        <title>The Global Catalogue of Microorganisms (GCM) 10K type strain sequencing project: providing services to taxonomists for standard genome sequencing and annotation.</title>
        <authorList>
            <consortium name="The Broad Institute Genomics Platform"/>
            <consortium name="The Broad Institute Genome Sequencing Center for Infectious Disease"/>
            <person name="Wu L."/>
            <person name="Ma J."/>
        </authorList>
    </citation>
    <scope>NUCLEOTIDE SEQUENCE [LARGE SCALE GENOMIC DNA]</scope>
    <source>
        <strain evidence="3">KACC 12597</strain>
    </source>
</reference>
<dbReference type="RefSeq" id="WP_386028807.1">
    <property type="nucleotide sequence ID" value="NZ_JBHUHX010000061.1"/>
</dbReference>
<dbReference type="GO" id="GO:0008168">
    <property type="term" value="F:methyltransferase activity"/>
    <property type="evidence" value="ECO:0007669"/>
    <property type="project" value="UniProtKB-KW"/>
</dbReference>
<keyword evidence="2" id="KW-0489">Methyltransferase</keyword>
<dbReference type="Gene3D" id="3.40.50.150">
    <property type="entry name" value="Vaccinia Virus protein VP39"/>
    <property type="match status" value="1"/>
</dbReference>